<dbReference type="GO" id="GO:0030420">
    <property type="term" value="P:establishment of competence for transformation"/>
    <property type="evidence" value="ECO:0007669"/>
    <property type="project" value="InterPro"/>
</dbReference>
<organism evidence="9 10">
    <name type="scientific">Aeromicrobium erythreum</name>
    <dbReference type="NCBI Taxonomy" id="2041"/>
    <lineage>
        <taxon>Bacteria</taxon>
        <taxon>Bacillati</taxon>
        <taxon>Actinomycetota</taxon>
        <taxon>Actinomycetes</taxon>
        <taxon>Propionibacteriales</taxon>
        <taxon>Nocardioidaceae</taxon>
        <taxon>Aeromicrobium</taxon>
    </lineage>
</organism>
<dbReference type="NCBIfam" id="TIGR00360">
    <property type="entry name" value="ComEC_N-term"/>
    <property type="match status" value="1"/>
</dbReference>
<dbReference type="STRING" id="2041.AERYTH_11655"/>
<evidence type="ECO:0000259" key="7">
    <source>
        <dbReference type="Pfam" id="PF00753"/>
    </source>
</evidence>
<feature type="transmembrane region" description="Helical" evidence="6">
    <location>
        <begin position="363"/>
        <end position="385"/>
    </location>
</feature>
<evidence type="ECO:0000256" key="1">
    <source>
        <dbReference type="ARBA" id="ARBA00004651"/>
    </source>
</evidence>
<accession>A0A0U4CRS4</accession>
<sequence length="755" mass="78112">MRRPVLVLAGVDVRLVPAALGAWAVAAWGVTAGPGATVVAALGAVALAGVAARRWPRVALVAVAVAAVATSVTWRLGDVRATPTAALAEQRARVTLEVQVSRDGRTFEGVGGPGTVVGLVVLRLRDQRGRVHGVRDPVTAFLVGEHRDLVVGRRLTVDGRLSPADDDQDTATLRVERRSAVQGSAWWWSASERVRAGVRHAVDHVPGAPAALVPALVVGDDADLSPRVEEEFRRTGLTHLLAVSGTNLTIVLALVLAVARAGRAPPRVLLAVGLLGVVGFVLLARPEPSVLRAAGMGVVGLAALGLGSRGGVRTLCVAVVALLFCDPWLSRAAGFVLSVSATAGILLLAPPFVRALERWAPRWVAVAVAVPLAAQAACTPVIAALSSEVSVVAVVANLLAAPAVAPATVLGLVAGLLDLVVPSVASVLGTAAAACAGWIVLVAHHAAALPGASLVWPYPWWWLLGVVPVVLWLGRRAASRPVVATGLVLGLCLAMLRPPSPGWPPPGWVMVQCDVGQGDATVLRSGQDEAVVVDAGLEPVDVDRCLRGLGVRRIPALVLTHGDADHVGGRSGVAGGRAVGAVLVGRPGPTVPGVPTRTVSRGDRLVVGDVTADVLWPRAQPTTRARRIEVDRNADSVVLRVVVRGVTLLLTGDVGEEAQEHVLRAGSVVRADVLKVAHHGSADTSWRFTRAVAPRLATVSVGAENDYGHPTGTALRMLRQVGAVVHRTDHEGDVAVVVRDGRLSVVSRGSGQRSR</sequence>
<feature type="transmembrane region" description="Helical" evidence="6">
    <location>
        <begin position="424"/>
        <end position="446"/>
    </location>
</feature>
<dbReference type="GO" id="GO:0005886">
    <property type="term" value="C:plasma membrane"/>
    <property type="evidence" value="ECO:0007669"/>
    <property type="project" value="UniProtKB-SubCell"/>
</dbReference>
<dbReference type="InterPro" id="IPR052159">
    <property type="entry name" value="Competence_DNA_uptake"/>
</dbReference>
<protein>
    <recommendedName>
        <fullName evidence="11">Metallo-beta-lactamase domain-containing protein</fullName>
    </recommendedName>
</protein>
<dbReference type="KEGG" id="aer:AERYTH_11655"/>
<dbReference type="Gene3D" id="3.60.15.10">
    <property type="entry name" value="Ribonuclease Z/Hydroxyacylglutathione hydrolase-like"/>
    <property type="match status" value="1"/>
</dbReference>
<keyword evidence="5 6" id="KW-0472">Membrane</keyword>
<comment type="subcellular location">
    <subcellularLocation>
        <location evidence="1">Cell membrane</location>
        <topology evidence="1">Multi-pass membrane protein</topology>
    </subcellularLocation>
</comment>
<evidence type="ECO:0000256" key="5">
    <source>
        <dbReference type="ARBA" id="ARBA00023136"/>
    </source>
</evidence>
<feature type="transmembrane region" description="Helical" evidence="6">
    <location>
        <begin position="268"/>
        <end position="284"/>
    </location>
</feature>
<evidence type="ECO:0000256" key="3">
    <source>
        <dbReference type="ARBA" id="ARBA00022692"/>
    </source>
</evidence>
<dbReference type="InterPro" id="IPR035681">
    <property type="entry name" value="ComA-like_MBL"/>
</dbReference>
<evidence type="ECO:0000256" key="6">
    <source>
        <dbReference type="SAM" id="Phobius"/>
    </source>
</evidence>
<evidence type="ECO:0008006" key="11">
    <source>
        <dbReference type="Google" id="ProtNLM"/>
    </source>
</evidence>
<feature type="transmembrane region" description="Helical" evidence="6">
    <location>
        <begin position="290"/>
        <end position="307"/>
    </location>
</feature>
<feature type="domain" description="Metallo-beta-lactamase" evidence="7">
    <location>
        <begin position="514"/>
        <end position="701"/>
    </location>
</feature>
<evidence type="ECO:0000256" key="2">
    <source>
        <dbReference type="ARBA" id="ARBA00022475"/>
    </source>
</evidence>
<dbReference type="PATRIC" id="fig|2041.4.peg.2434"/>
<keyword evidence="2" id="KW-1003">Cell membrane</keyword>
<name>A0A0U4CRS4_9ACTN</name>
<gene>
    <name evidence="9" type="ORF">AERYTH_11655</name>
</gene>
<dbReference type="AlphaFoldDB" id="A0A0U4CRS4"/>
<dbReference type="InterPro" id="IPR036866">
    <property type="entry name" value="RibonucZ/Hydroxyglut_hydro"/>
</dbReference>
<dbReference type="PANTHER" id="PTHR30619">
    <property type="entry name" value="DNA INTERNALIZATION/COMPETENCE PROTEIN COMEC/REC2"/>
    <property type="match status" value="1"/>
</dbReference>
<proteinExistence type="predicted"/>
<dbReference type="Proteomes" id="UP000067689">
    <property type="component" value="Chromosome"/>
</dbReference>
<evidence type="ECO:0000313" key="9">
    <source>
        <dbReference type="EMBL" id="ALX05308.1"/>
    </source>
</evidence>
<dbReference type="InterPro" id="IPR004797">
    <property type="entry name" value="Competence_ComEC/Rec2"/>
</dbReference>
<dbReference type="InterPro" id="IPR004477">
    <property type="entry name" value="ComEC_N"/>
</dbReference>
<dbReference type="PANTHER" id="PTHR30619:SF1">
    <property type="entry name" value="RECOMBINATION PROTEIN 2"/>
    <property type="match status" value="1"/>
</dbReference>
<dbReference type="Pfam" id="PF03772">
    <property type="entry name" value="Competence"/>
    <property type="match status" value="1"/>
</dbReference>
<dbReference type="NCBIfam" id="TIGR00361">
    <property type="entry name" value="ComEC_Rec2"/>
    <property type="match status" value="1"/>
</dbReference>
<dbReference type="Pfam" id="PF00753">
    <property type="entry name" value="Lactamase_B"/>
    <property type="match status" value="1"/>
</dbReference>
<keyword evidence="10" id="KW-1185">Reference proteome</keyword>
<reference evidence="9 10" key="1">
    <citation type="journal article" date="1991" name="Int. J. Syst. Bacteriol.">
        <title>Description of the erythromycin-producing bacterium Arthrobacter sp. strain NRRL B-3381 as Aeromicrobium erythreum gen. nov., sp. nov.</title>
        <authorList>
            <person name="Miller E.S."/>
            <person name="Woese C.R."/>
            <person name="Brenner S."/>
        </authorList>
    </citation>
    <scope>NUCLEOTIDE SEQUENCE [LARGE SCALE GENOMIC DNA]</scope>
    <source>
        <strain evidence="9 10">AR18</strain>
    </source>
</reference>
<keyword evidence="4 6" id="KW-1133">Transmembrane helix</keyword>
<dbReference type="InterPro" id="IPR001279">
    <property type="entry name" value="Metallo-B-lactamas"/>
</dbReference>
<feature type="domain" description="ComEC/Rec2-related protein" evidence="8">
    <location>
        <begin position="216"/>
        <end position="471"/>
    </location>
</feature>
<dbReference type="CDD" id="cd07731">
    <property type="entry name" value="ComA-like_MBL-fold"/>
    <property type="match status" value="1"/>
</dbReference>
<dbReference type="OrthoDB" id="7177610at2"/>
<dbReference type="RefSeq" id="WP_067858804.1">
    <property type="nucleotide sequence ID" value="NZ_CP011502.1"/>
</dbReference>
<feature type="transmembrane region" description="Helical" evidence="6">
    <location>
        <begin position="31"/>
        <end position="51"/>
    </location>
</feature>
<dbReference type="EMBL" id="CP011502">
    <property type="protein sequence ID" value="ALX05308.1"/>
    <property type="molecule type" value="Genomic_DNA"/>
</dbReference>
<dbReference type="SUPFAM" id="SSF56281">
    <property type="entry name" value="Metallo-hydrolase/oxidoreductase"/>
    <property type="match status" value="1"/>
</dbReference>
<evidence type="ECO:0000259" key="8">
    <source>
        <dbReference type="Pfam" id="PF03772"/>
    </source>
</evidence>
<feature type="transmembrane region" description="Helical" evidence="6">
    <location>
        <begin position="335"/>
        <end position="356"/>
    </location>
</feature>
<feature type="transmembrane region" description="Helical" evidence="6">
    <location>
        <begin position="458"/>
        <end position="474"/>
    </location>
</feature>
<feature type="transmembrane region" description="Helical" evidence="6">
    <location>
        <begin position="391"/>
        <end position="417"/>
    </location>
</feature>
<feature type="transmembrane region" description="Helical" evidence="6">
    <location>
        <begin position="236"/>
        <end position="256"/>
    </location>
</feature>
<evidence type="ECO:0000313" key="10">
    <source>
        <dbReference type="Proteomes" id="UP000067689"/>
    </source>
</evidence>
<evidence type="ECO:0000256" key="4">
    <source>
        <dbReference type="ARBA" id="ARBA00022989"/>
    </source>
</evidence>
<keyword evidence="3 6" id="KW-0812">Transmembrane</keyword>